<dbReference type="RefSeq" id="WP_090553797.1">
    <property type="nucleotide sequence ID" value="NZ_FNFP01000005.1"/>
</dbReference>
<accession>A0A1G9FVA3</accession>
<feature type="coiled-coil region" evidence="6">
    <location>
        <begin position="161"/>
        <end position="188"/>
    </location>
</feature>
<proteinExistence type="predicted"/>
<dbReference type="GO" id="GO:0005886">
    <property type="term" value="C:plasma membrane"/>
    <property type="evidence" value="ECO:0007669"/>
    <property type="project" value="UniProtKB-SubCell"/>
</dbReference>
<evidence type="ECO:0000256" key="7">
    <source>
        <dbReference type="SAM" id="MobiDB-lite"/>
    </source>
</evidence>
<dbReference type="InterPro" id="IPR055431">
    <property type="entry name" value="RsgI_M"/>
</dbReference>
<feature type="domain" description="RsgI N-terminal anti-sigma" evidence="9">
    <location>
        <begin position="3"/>
        <end position="50"/>
    </location>
</feature>
<feature type="compositionally biased region" description="Basic and acidic residues" evidence="7">
    <location>
        <begin position="318"/>
        <end position="327"/>
    </location>
</feature>
<dbReference type="Proteomes" id="UP000198718">
    <property type="component" value="Unassembled WGS sequence"/>
</dbReference>
<protein>
    <submittedName>
        <fullName evidence="10">Anti-sigma factor N-terminus</fullName>
    </submittedName>
</protein>
<evidence type="ECO:0000256" key="6">
    <source>
        <dbReference type="SAM" id="Coils"/>
    </source>
</evidence>
<keyword evidence="4 8" id="KW-1133">Transmembrane helix</keyword>
<evidence type="ECO:0000256" key="1">
    <source>
        <dbReference type="ARBA" id="ARBA00004162"/>
    </source>
</evidence>
<evidence type="ECO:0000256" key="3">
    <source>
        <dbReference type="ARBA" id="ARBA00022692"/>
    </source>
</evidence>
<comment type="subcellular location">
    <subcellularLocation>
        <location evidence="1">Cell membrane</location>
        <topology evidence="1">Single-pass membrane protein</topology>
    </subcellularLocation>
</comment>
<dbReference type="STRING" id="393762.SAMN05660472_02260"/>
<evidence type="ECO:0000256" key="2">
    <source>
        <dbReference type="ARBA" id="ARBA00022475"/>
    </source>
</evidence>
<reference evidence="10 11" key="1">
    <citation type="submission" date="2016-10" db="EMBL/GenBank/DDBJ databases">
        <authorList>
            <person name="de Groot N.N."/>
        </authorList>
    </citation>
    <scope>NUCLEOTIDE SEQUENCE [LARGE SCALE GENOMIC DNA]</scope>
    <source>
        <strain evidence="10 11">DSM 18346</strain>
    </source>
</reference>
<organism evidence="10 11">
    <name type="scientific">Natronincola ferrireducens</name>
    <dbReference type="NCBI Taxonomy" id="393762"/>
    <lineage>
        <taxon>Bacteria</taxon>
        <taxon>Bacillati</taxon>
        <taxon>Bacillota</taxon>
        <taxon>Clostridia</taxon>
        <taxon>Peptostreptococcales</taxon>
        <taxon>Natronincolaceae</taxon>
        <taxon>Natronincola</taxon>
    </lineage>
</organism>
<sequence>MMYKGCIIEVRKETMIVMTSDCDFCEMQKRQAVEEGMEIEFHRREIISPKPRTFASFPLVAAAIILFFITSIYGFHYWDIMNQSVAMVTVDINPSIQLEINHKNQVLHVLALNEEAKALPLSSLKKKSLEEALDIVLQEARNKGYILHEEENYILVTSVALKEDKENNIELVNILEKAKEKMEEKASQEGEIVWVINQQANRATLIKAEEENISVGKLKLYEALQAISDSEVNLEEIRNTKVKELIKIKDDLKIKKEHPVFKEHPGNKDNVESSKDHKEHPVFQQHPGNKKRNDESIIPIKQHPIFQQHPGQGKKIKKIEINKNARE</sequence>
<dbReference type="InterPro" id="IPR024449">
    <property type="entry name" value="Anti-sigma_RsgI_N"/>
</dbReference>
<dbReference type="AlphaFoldDB" id="A0A1G9FVA3"/>
<feature type="transmembrane region" description="Helical" evidence="8">
    <location>
        <begin position="53"/>
        <end position="78"/>
    </location>
</feature>
<keyword evidence="6" id="KW-0175">Coiled coil</keyword>
<gene>
    <name evidence="10" type="ORF">SAMN05660472_02260</name>
</gene>
<dbReference type="OrthoDB" id="9800626at2"/>
<evidence type="ECO:0000256" key="8">
    <source>
        <dbReference type="SAM" id="Phobius"/>
    </source>
</evidence>
<dbReference type="Pfam" id="PF23750">
    <property type="entry name" value="RsgI_M"/>
    <property type="match status" value="1"/>
</dbReference>
<keyword evidence="11" id="KW-1185">Reference proteome</keyword>
<evidence type="ECO:0000256" key="4">
    <source>
        <dbReference type="ARBA" id="ARBA00022989"/>
    </source>
</evidence>
<feature type="compositionally biased region" description="Basic and acidic residues" evidence="7">
    <location>
        <begin position="257"/>
        <end position="281"/>
    </location>
</feature>
<evidence type="ECO:0000259" key="9">
    <source>
        <dbReference type="PROSITE" id="PS51849"/>
    </source>
</evidence>
<keyword evidence="3 8" id="KW-0812">Transmembrane</keyword>
<evidence type="ECO:0000256" key="5">
    <source>
        <dbReference type="ARBA" id="ARBA00023136"/>
    </source>
</evidence>
<evidence type="ECO:0000313" key="10">
    <source>
        <dbReference type="EMBL" id="SDK92272.1"/>
    </source>
</evidence>
<keyword evidence="5 8" id="KW-0472">Membrane</keyword>
<keyword evidence="2" id="KW-1003">Cell membrane</keyword>
<dbReference type="EMBL" id="FNFP01000005">
    <property type="protein sequence ID" value="SDK92272.1"/>
    <property type="molecule type" value="Genomic_DNA"/>
</dbReference>
<feature type="region of interest" description="Disordered" evidence="7">
    <location>
        <begin position="257"/>
        <end position="327"/>
    </location>
</feature>
<evidence type="ECO:0000313" key="11">
    <source>
        <dbReference type="Proteomes" id="UP000198718"/>
    </source>
</evidence>
<name>A0A1G9FVA3_9FIRM</name>
<dbReference type="Pfam" id="PF12791">
    <property type="entry name" value="RsgI_N"/>
    <property type="match status" value="1"/>
</dbReference>
<dbReference type="PROSITE" id="PS51849">
    <property type="entry name" value="RSGI_N"/>
    <property type="match status" value="1"/>
</dbReference>